<dbReference type="PROSITE" id="PS51257">
    <property type="entry name" value="PROKAR_LIPOPROTEIN"/>
    <property type="match status" value="1"/>
</dbReference>
<feature type="chain" id="PRO_5038817891" description="DUF5105 domain-containing protein" evidence="1">
    <location>
        <begin position="26"/>
        <end position="165"/>
    </location>
</feature>
<feature type="signal peptide" evidence="1">
    <location>
        <begin position="1"/>
        <end position="25"/>
    </location>
</feature>
<gene>
    <name evidence="2" type="ORF">B5G26_04400</name>
</gene>
<reference evidence="3" key="1">
    <citation type="submission" date="2017-04" db="EMBL/GenBank/DDBJ databases">
        <title>Function of individual gut microbiota members based on whole genome sequencing of pure cultures obtained from chicken caecum.</title>
        <authorList>
            <person name="Medvecky M."/>
            <person name="Cejkova D."/>
            <person name="Polansky O."/>
            <person name="Karasova D."/>
            <person name="Kubasova T."/>
            <person name="Cizek A."/>
            <person name="Rychlik I."/>
        </authorList>
    </citation>
    <scope>NUCLEOTIDE SEQUENCE [LARGE SCALE GENOMIC DNA]</scope>
    <source>
        <strain evidence="3">An75</strain>
    </source>
</reference>
<evidence type="ECO:0000313" key="2">
    <source>
        <dbReference type="EMBL" id="OUN44885.1"/>
    </source>
</evidence>
<keyword evidence="1" id="KW-0732">Signal</keyword>
<evidence type="ECO:0000313" key="3">
    <source>
        <dbReference type="Proteomes" id="UP000195455"/>
    </source>
</evidence>
<dbReference type="Proteomes" id="UP000195455">
    <property type="component" value="Unassembled WGS sequence"/>
</dbReference>
<dbReference type="AlphaFoldDB" id="A0A1Y3U9U6"/>
<sequence length="165" mass="18153">MKKTNTFLQKSILLCCILLCFFAVSCKKEDTVYYEIEDTIALLESALEQEDLEMLAMCFDENIQKVLSGGSKLISGITGVDVAAVSDVLLGLMGMQEENGLPEGYDFSLTVAEKEYTDKTHCNVTVQAAMTAPDGQQDHATFQLPMVENHDGWKIKLTLSDLGLS</sequence>
<organism evidence="2 3">
    <name type="scientific">Anaerotignum lactatifermentans</name>
    <dbReference type="NCBI Taxonomy" id="160404"/>
    <lineage>
        <taxon>Bacteria</taxon>
        <taxon>Bacillati</taxon>
        <taxon>Bacillota</taxon>
        <taxon>Clostridia</taxon>
        <taxon>Lachnospirales</taxon>
        <taxon>Anaerotignaceae</taxon>
        <taxon>Anaerotignum</taxon>
    </lineage>
</organism>
<evidence type="ECO:0008006" key="4">
    <source>
        <dbReference type="Google" id="ProtNLM"/>
    </source>
</evidence>
<name>A0A1Y3U9U6_9FIRM</name>
<accession>A0A1Y3U9U6</accession>
<evidence type="ECO:0000256" key="1">
    <source>
        <dbReference type="SAM" id="SignalP"/>
    </source>
</evidence>
<dbReference type="EMBL" id="NFHM01000004">
    <property type="protein sequence ID" value="OUN44885.1"/>
    <property type="molecule type" value="Genomic_DNA"/>
</dbReference>
<dbReference type="RefSeq" id="WP_087988848.1">
    <property type="nucleotide sequence ID" value="NZ_JAUUMJ010000009.1"/>
</dbReference>
<protein>
    <recommendedName>
        <fullName evidence="4">DUF5105 domain-containing protein</fullName>
    </recommendedName>
</protein>
<proteinExistence type="predicted"/>
<comment type="caution">
    <text evidence="2">The sequence shown here is derived from an EMBL/GenBank/DDBJ whole genome shotgun (WGS) entry which is preliminary data.</text>
</comment>